<feature type="compositionally biased region" description="Polar residues" evidence="1">
    <location>
        <begin position="9"/>
        <end position="21"/>
    </location>
</feature>
<comment type="caution">
    <text evidence="2">The sequence shown here is derived from an EMBL/GenBank/DDBJ whole genome shotgun (WGS) entry which is preliminary data.</text>
</comment>
<dbReference type="Proteomes" id="UP001227192">
    <property type="component" value="Unassembled WGS sequence"/>
</dbReference>
<evidence type="ECO:0000313" key="3">
    <source>
        <dbReference type="Proteomes" id="UP001227192"/>
    </source>
</evidence>
<proteinExistence type="predicted"/>
<gene>
    <name evidence="2" type="ORF">VN97_g1331</name>
</gene>
<sequence>MHDLYIGCTGTTADRSSSRANLTAASTPSPPASVANRASASCLEQTDVFTLESRWLYMGGRGLLAKDKDEGDRAKRKTK</sequence>
<dbReference type="AlphaFoldDB" id="A0AAI9XCC4"/>
<evidence type="ECO:0000313" key="2">
    <source>
        <dbReference type="EMBL" id="KAJ9491880.1"/>
    </source>
</evidence>
<accession>A0AAI9XCC4</accession>
<dbReference type="EMBL" id="LACB01000022">
    <property type="protein sequence ID" value="KAJ9491880.1"/>
    <property type="molecule type" value="Genomic_DNA"/>
</dbReference>
<organism evidence="2 3">
    <name type="scientific">Penicillium thymicola</name>
    <dbReference type="NCBI Taxonomy" id="293382"/>
    <lineage>
        <taxon>Eukaryota</taxon>
        <taxon>Fungi</taxon>
        <taxon>Dikarya</taxon>
        <taxon>Ascomycota</taxon>
        <taxon>Pezizomycotina</taxon>
        <taxon>Eurotiomycetes</taxon>
        <taxon>Eurotiomycetidae</taxon>
        <taxon>Eurotiales</taxon>
        <taxon>Aspergillaceae</taxon>
        <taxon>Penicillium</taxon>
    </lineage>
</organism>
<reference evidence="2" key="2">
    <citation type="journal article" date="2016" name="Fungal Biol.">
        <title>Ochratoxin A production by Penicillium thymicola.</title>
        <authorList>
            <person name="Nguyen H.D.T."/>
            <person name="McMullin D.R."/>
            <person name="Ponomareva E."/>
            <person name="Riley R."/>
            <person name="Pomraning K.R."/>
            <person name="Baker S.E."/>
            <person name="Seifert K.A."/>
        </authorList>
    </citation>
    <scope>NUCLEOTIDE SEQUENCE</scope>
    <source>
        <strain evidence="2">DAOM 180753</strain>
    </source>
</reference>
<feature type="region of interest" description="Disordered" evidence="1">
    <location>
        <begin position="1"/>
        <end position="33"/>
    </location>
</feature>
<reference evidence="2" key="1">
    <citation type="submission" date="2015-06" db="EMBL/GenBank/DDBJ databases">
        <authorList>
            <person name="Nguyen H."/>
        </authorList>
    </citation>
    <scope>NUCLEOTIDE SEQUENCE</scope>
    <source>
        <strain evidence="2">DAOM 180753</strain>
    </source>
</reference>
<protein>
    <submittedName>
        <fullName evidence="2">Uncharacterized protein</fullName>
    </submittedName>
</protein>
<evidence type="ECO:0000256" key="1">
    <source>
        <dbReference type="SAM" id="MobiDB-lite"/>
    </source>
</evidence>
<name>A0AAI9XCC4_PENTH</name>
<keyword evidence="3" id="KW-1185">Reference proteome</keyword>